<dbReference type="AlphaFoldDB" id="A0A0V1AK72"/>
<accession>A0A0V1AK72</accession>
<name>A0A0V1AK72_TRISP</name>
<comment type="caution">
    <text evidence="1">The sequence shown here is derived from an EMBL/GenBank/DDBJ whole genome shotgun (WGS) entry which is preliminary data.</text>
</comment>
<evidence type="ECO:0000313" key="2">
    <source>
        <dbReference type="Proteomes" id="UP000054776"/>
    </source>
</evidence>
<dbReference type="InParanoid" id="A0A0V1AK72"/>
<dbReference type="EMBL" id="JYDH01001092">
    <property type="protein sequence ID" value="KRY25223.1"/>
    <property type="molecule type" value="Genomic_DNA"/>
</dbReference>
<gene>
    <name evidence="1" type="ORF">T01_8494</name>
</gene>
<dbReference type="Proteomes" id="UP000054776">
    <property type="component" value="Unassembled WGS sequence"/>
</dbReference>
<protein>
    <submittedName>
        <fullName evidence="1">Uncharacterized protein</fullName>
    </submittedName>
</protein>
<sequence>MTVTRKKTVKFDDIRGIQQGTTRWLLPLSMLTEKDSAPSNYAFRLTTNKDAWNFHVRHKELKKSTSHTVVDLWPKTNSYVAYSITEYESCLVRVEEKPLAEMTKSAR</sequence>
<organism evidence="1 2">
    <name type="scientific">Trichinella spiralis</name>
    <name type="common">Trichina worm</name>
    <dbReference type="NCBI Taxonomy" id="6334"/>
    <lineage>
        <taxon>Eukaryota</taxon>
        <taxon>Metazoa</taxon>
        <taxon>Ecdysozoa</taxon>
        <taxon>Nematoda</taxon>
        <taxon>Enoplea</taxon>
        <taxon>Dorylaimia</taxon>
        <taxon>Trichinellida</taxon>
        <taxon>Trichinellidae</taxon>
        <taxon>Trichinella</taxon>
    </lineage>
</organism>
<reference evidence="1 2" key="1">
    <citation type="submission" date="2015-01" db="EMBL/GenBank/DDBJ databases">
        <title>Evolution of Trichinella species and genotypes.</title>
        <authorList>
            <person name="Korhonen P.K."/>
            <person name="Edoardo P."/>
            <person name="Giuseppe L.R."/>
            <person name="Gasser R.B."/>
        </authorList>
    </citation>
    <scope>NUCLEOTIDE SEQUENCE [LARGE SCALE GENOMIC DNA]</scope>
    <source>
        <strain evidence="1">ISS3</strain>
    </source>
</reference>
<keyword evidence="2" id="KW-1185">Reference proteome</keyword>
<proteinExistence type="predicted"/>
<evidence type="ECO:0000313" key="1">
    <source>
        <dbReference type="EMBL" id="KRY25223.1"/>
    </source>
</evidence>